<evidence type="ECO:0000259" key="2">
    <source>
        <dbReference type="PROSITE" id="PS50042"/>
    </source>
</evidence>
<proteinExistence type="predicted"/>
<feature type="region of interest" description="Disordered" evidence="1">
    <location>
        <begin position="1"/>
        <end position="155"/>
    </location>
</feature>
<feature type="compositionally biased region" description="Polar residues" evidence="1">
    <location>
        <begin position="571"/>
        <end position="586"/>
    </location>
</feature>
<dbReference type="PANTHER" id="PTHR23011:SF28">
    <property type="entry name" value="CYCLIC NUCLEOTIDE-BINDING DOMAIN CONTAINING PROTEIN"/>
    <property type="match status" value="1"/>
</dbReference>
<reference evidence="3 4" key="1">
    <citation type="journal article" date="2021" name="Elife">
        <title>Chloroplast acquisition without the gene transfer in kleptoplastic sea slugs, Plakobranchus ocellatus.</title>
        <authorList>
            <person name="Maeda T."/>
            <person name="Takahashi S."/>
            <person name="Yoshida T."/>
            <person name="Shimamura S."/>
            <person name="Takaki Y."/>
            <person name="Nagai Y."/>
            <person name="Toyoda A."/>
            <person name="Suzuki Y."/>
            <person name="Arimoto A."/>
            <person name="Ishii H."/>
            <person name="Satoh N."/>
            <person name="Nishiyama T."/>
            <person name="Hasebe M."/>
            <person name="Maruyama T."/>
            <person name="Minagawa J."/>
            <person name="Obokata J."/>
            <person name="Shigenobu S."/>
        </authorList>
    </citation>
    <scope>NUCLEOTIDE SEQUENCE [LARGE SCALE GENOMIC DNA]</scope>
</reference>
<gene>
    <name evidence="3" type="ORF">ElyMa_002852100</name>
</gene>
<dbReference type="PANTHER" id="PTHR23011">
    <property type="entry name" value="CYCLIC NUCLEOTIDE-BINDING DOMAIN CONTAINING PROTEIN"/>
    <property type="match status" value="1"/>
</dbReference>
<comment type="caution">
    <text evidence="3">The sequence shown here is derived from an EMBL/GenBank/DDBJ whole genome shotgun (WGS) entry which is preliminary data.</text>
</comment>
<sequence>MTFSKLAEQRQKREEIPTSTQYSLCEKDSHGARVADNEREQEKEMEIFENEDAYRTNAEEDIEMEPSIMRVEVTHRKISNLNGTSSEKSNEQSTSDRLDTDQTKDNHTPHSSSASDSDTEPDEPAVLPVKETGLNKQRSVETLQVQERQVSDLLSSEDEDVLLHRPDFYSILSEEDSFEWTFRNEKFSDLDIKFIPRVEEHWAEGKAKSSLKGNASVTPEAKPENTKKPKTPQDLGQSSEDKKEKNFHTENLQETKSPALSLNLEKLKQKSEGENLSKVINIKQNSSKTEHKKQVTINFRPIVQNEDYKNTPRHNFNSSHIVNKPSMPGNESNSNSVERQWTKQYRTPFVRENVVFFQSSPTLTYKKTKLKFLENKSNDHASMSADFEKSKDDNLMWSSKARLGVEIHNSMKHKKPEMSIDKADELIRRRNAYRKLCKLDDVEAKFISSSTSETMPPLTSFSTKINAPAGSRRGSNPQILLSSSLDSSVNKVHFTPCSEDVSHIAESKLPEAEKPTGQRRSARDVIQWLFEGRLSEASKLRRRRSSKDLGQPWRNLKGAMSKPGPLRNWISLPSSRKSGSSQTSFTDRSEKPLTALQYFRRWARMVCLMLRAVGLKPKKPVTTNLDFLSWTVVYDEVLGISRLNYDSGTLTFDPEAYKANRELIIRPDVREILRLSAEERTDAQVYTAMKCLQHVVPAFSEFPVRVQQSMLKVCRHEEFESGRVIIRQGHRAENFYFIVSGSAVVTVMDSGENHVHTANLLGKGSSFGDLAFLNMAKRSATVTCRDTVEVICIERDDFINIFLRGVQGKEPAHFTFLREVDLLKGWPVSALPQDNPRICAYTYVRRGVILSHDSATCDWIVVVVSGTCTIIKAMNDPGQKAASLAQRPSSRAIRKGSSGPSSRRGSASPSSQRGSASSFSRRQSASPSSRRTLRDSMCSPASSTSSYHDNGVENSNSNLLASKQKGKRSVRFADEAPKDTQHKEDTPRTKRNSLTNRKTEENRKMRHQLVLSDLNLDINSKNSSRSLSRGKLEAGLAQERHLAQIEKIFTKKHVLPAIRKAAQNLPPTVILPYANVHDRPALTLRRGSDAQNASILRPHRLSTGVQPPALPQVFVQGPDEGDDEEVVKEPAKKVAPSEEKVFIEVAHLEEGDVFGLEHVLLGNISDVTSCSLVSAGAEVVLISKKFFQKHLTEETAKLIREKIRPLPSEASLKAQLKAQLSWQAFKAELFTRHAQGQQNATRPGTTSRHPQITRQSGVDRGGGYRTASQMS</sequence>
<feature type="domain" description="Cyclic nucleotide-binding" evidence="2">
    <location>
        <begin position="698"/>
        <end position="819"/>
    </location>
</feature>
<dbReference type="EMBL" id="BMAT01005901">
    <property type="protein sequence ID" value="GFS01990.1"/>
    <property type="molecule type" value="Genomic_DNA"/>
</dbReference>
<dbReference type="CDD" id="cd00038">
    <property type="entry name" value="CAP_ED"/>
    <property type="match status" value="1"/>
</dbReference>
<protein>
    <submittedName>
        <fullName evidence="3">Cyclic nucleotide-binding domain-containing protein 2-like</fullName>
    </submittedName>
</protein>
<feature type="compositionally biased region" description="Basic and acidic residues" evidence="1">
    <location>
        <begin position="7"/>
        <end position="16"/>
    </location>
</feature>
<feature type="region of interest" description="Disordered" evidence="1">
    <location>
        <begin position="1234"/>
        <end position="1271"/>
    </location>
</feature>
<accession>A0AAV4HWL9</accession>
<dbReference type="Proteomes" id="UP000762676">
    <property type="component" value="Unassembled WGS sequence"/>
</dbReference>
<organism evidence="3 4">
    <name type="scientific">Elysia marginata</name>
    <dbReference type="NCBI Taxonomy" id="1093978"/>
    <lineage>
        <taxon>Eukaryota</taxon>
        <taxon>Metazoa</taxon>
        <taxon>Spiralia</taxon>
        <taxon>Lophotrochozoa</taxon>
        <taxon>Mollusca</taxon>
        <taxon>Gastropoda</taxon>
        <taxon>Heterobranchia</taxon>
        <taxon>Euthyneura</taxon>
        <taxon>Panpulmonata</taxon>
        <taxon>Sacoglossa</taxon>
        <taxon>Placobranchoidea</taxon>
        <taxon>Plakobranchidae</taxon>
        <taxon>Elysia</taxon>
    </lineage>
</organism>
<evidence type="ECO:0000256" key="1">
    <source>
        <dbReference type="SAM" id="MobiDB-lite"/>
    </source>
</evidence>
<name>A0AAV4HWL9_9GAST</name>
<feature type="compositionally biased region" description="Basic and acidic residues" evidence="1">
    <location>
        <begin position="239"/>
        <end position="253"/>
    </location>
</feature>
<dbReference type="SMART" id="SM00100">
    <property type="entry name" value="cNMP"/>
    <property type="match status" value="1"/>
</dbReference>
<feature type="compositionally biased region" description="Polar residues" evidence="1">
    <location>
        <begin position="134"/>
        <end position="148"/>
    </location>
</feature>
<feature type="compositionally biased region" description="Basic and acidic residues" evidence="1">
    <location>
        <begin position="971"/>
        <end position="988"/>
    </location>
</feature>
<keyword evidence="4" id="KW-1185">Reference proteome</keyword>
<feature type="region of interest" description="Disordered" evidence="1">
    <location>
        <begin position="203"/>
        <end position="259"/>
    </location>
</feature>
<dbReference type="InterPro" id="IPR018490">
    <property type="entry name" value="cNMP-bd_dom_sf"/>
</dbReference>
<evidence type="ECO:0000313" key="3">
    <source>
        <dbReference type="EMBL" id="GFS01990.1"/>
    </source>
</evidence>
<dbReference type="SUPFAM" id="SSF51206">
    <property type="entry name" value="cAMP-binding domain-like"/>
    <property type="match status" value="2"/>
</dbReference>
<feature type="compositionally biased region" description="Basic and acidic residues" evidence="1">
    <location>
        <begin position="25"/>
        <end position="58"/>
    </location>
</feature>
<dbReference type="InterPro" id="IPR014710">
    <property type="entry name" value="RmlC-like_jellyroll"/>
</dbReference>
<dbReference type="AlphaFoldDB" id="A0AAV4HWL9"/>
<feature type="region of interest" description="Disordered" evidence="1">
    <location>
        <begin position="879"/>
        <end position="1006"/>
    </location>
</feature>
<feature type="region of interest" description="Disordered" evidence="1">
    <location>
        <begin position="540"/>
        <end position="588"/>
    </location>
</feature>
<evidence type="ECO:0000313" key="4">
    <source>
        <dbReference type="Proteomes" id="UP000762676"/>
    </source>
</evidence>
<feature type="compositionally biased region" description="Polar residues" evidence="1">
    <location>
        <begin position="1234"/>
        <end position="1256"/>
    </location>
</feature>
<feature type="compositionally biased region" description="Polar residues" evidence="1">
    <location>
        <begin position="939"/>
        <end position="961"/>
    </location>
</feature>
<feature type="compositionally biased region" description="Basic and acidic residues" evidence="1">
    <location>
        <begin position="88"/>
        <end position="108"/>
    </location>
</feature>
<dbReference type="PROSITE" id="PS50042">
    <property type="entry name" value="CNMP_BINDING_3"/>
    <property type="match status" value="1"/>
</dbReference>
<dbReference type="Pfam" id="PF00027">
    <property type="entry name" value="cNMP_binding"/>
    <property type="match status" value="1"/>
</dbReference>
<dbReference type="Gene3D" id="2.60.120.10">
    <property type="entry name" value="Jelly Rolls"/>
    <property type="match status" value="1"/>
</dbReference>
<feature type="compositionally biased region" description="Low complexity" evidence="1">
    <location>
        <begin position="897"/>
        <end position="930"/>
    </location>
</feature>
<dbReference type="InterPro" id="IPR000595">
    <property type="entry name" value="cNMP-bd_dom"/>
</dbReference>